<dbReference type="AlphaFoldDB" id="A0A420DLP9"/>
<dbReference type="InterPro" id="IPR015890">
    <property type="entry name" value="Chorismate_C"/>
</dbReference>
<reference evidence="2 3" key="1">
    <citation type="submission" date="2018-09" db="EMBL/GenBank/DDBJ databases">
        <title>Genomic Encyclopedia of Archaeal and Bacterial Type Strains, Phase II (KMG-II): from individual species to whole genera.</title>
        <authorList>
            <person name="Goeker M."/>
        </authorList>
    </citation>
    <scope>NUCLEOTIDE SEQUENCE [LARGE SCALE GENOMIC DNA]</scope>
    <source>
        <strain evidence="2 3">DSM 26283</strain>
    </source>
</reference>
<dbReference type="InterPro" id="IPR005801">
    <property type="entry name" value="ADC_synthase"/>
</dbReference>
<dbReference type="PANTHER" id="PTHR42839">
    <property type="entry name" value="ISOCHORISMATE SYNTHASE ENTC"/>
    <property type="match status" value="1"/>
</dbReference>
<sequence length="373" mass="42343">MISGTFFERINEHYNYALPFVVYRKPNKSNAKVFLQTDDKLYKSIDYAESGFIFAPFNNKAGSILMPLEASEVFQTELTSSNTISSKAETHDVINEAEREAHIKLVQKGIVEIAKKQLDKVVLSRNETVTISNNNPISIFKQLLDKYTNAFVYCWYHPKVGLWLGATPETLIKVEDKRFSTMALAGTQEYKGTLDVTWETKEKEEQQFVTDFIVNSLSDDVENLNVTEAKTVKAANLLHIKTQITGTLKGSQTSFKKLLDKLHPTPAVCGLPKVAAKQFILDNEVYNREFYTGFLGELNLKEKRVRNSNRRNVENNAYNSIKTVSNLFVNLRCMQLKNNEALIYVGGGITKDSNPEQEWQETVNKTKTIKGVL</sequence>
<evidence type="ECO:0000259" key="1">
    <source>
        <dbReference type="Pfam" id="PF00425"/>
    </source>
</evidence>
<dbReference type="OrthoDB" id="9806579at2"/>
<organism evidence="2 3">
    <name type="scientific">Ichthyenterobacterium magnum</name>
    <dbReference type="NCBI Taxonomy" id="1230530"/>
    <lineage>
        <taxon>Bacteria</taxon>
        <taxon>Pseudomonadati</taxon>
        <taxon>Bacteroidota</taxon>
        <taxon>Flavobacteriia</taxon>
        <taxon>Flavobacteriales</taxon>
        <taxon>Flavobacteriaceae</taxon>
        <taxon>Ichthyenterobacterium</taxon>
    </lineage>
</organism>
<keyword evidence="3" id="KW-1185">Reference proteome</keyword>
<dbReference type="RefSeq" id="WP_120200498.1">
    <property type="nucleotide sequence ID" value="NZ_RAQJ01000002.1"/>
</dbReference>
<name>A0A420DLP9_9FLAO</name>
<proteinExistence type="predicted"/>
<dbReference type="PANTHER" id="PTHR42839:SF2">
    <property type="entry name" value="ISOCHORISMATE SYNTHASE ENTC"/>
    <property type="match status" value="1"/>
</dbReference>
<feature type="domain" description="Chorismate-utilising enzyme C-terminal" evidence="1">
    <location>
        <begin position="99"/>
        <end position="365"/>
    </location>
</feature>
<protein>
    <submittedName>
        <fullName evidence="2">Isochorismate synthase</fullName>
    </submittedName>
</protein>
<accession>A0A420DLP9</accession>
<evidence type="ECO:0000313" key="2">
    <source>
        <dbReference type="EMBL" id="RKE95172.1"/>
    </source>
</evidence>
<comment type="caution">
    <text evidence="2">The sequence shown here is derived from an EMBL/GenBank/DDBJ whole genome shotgun (WGS) entry which is preliminary data.</text>
</comment>
<dbReference type="Gene3D" id="3.60.120.10">
    <property type="entry name" value="Anthranilate synthase"/>
    <property type="match status" value="1"/>
</dbReference>
<dbReference type="EMBL" id="RAQJ01000002">
    <property type="protein sequence ID" value="RKE95172.1"/>
    <property type="molecule type" value="Genomic_DNA"/>
</dbReference>
<gene>
    <name evidence="2" type="ORF">BXY80_1357</name>
</gene>
<evidence type="ECO:0000313" key="3">
    <source>
        <dbReference type="Proteomes" id="UP000284892"/>
    </source>
</evidence>
<dbReference type="SUPFAM" id="SSF56322">
    <property type="entry name" value="ADC synthase"/>
    <property type="match status" value="1"/>
</dbReference>
<dbReference type="Proteomes" id="UP000284892">
    <property type="component" value="Unassembled WGS sequence"/>
</dbReference>
<dbReference type="Pfam" id="PF00425">
    <property type="entry name" value="Chorismate_bind"/>
    <property type="match status" value="1"/>
</dbReference>